<accession>A0A934UL26</accession>
<dbReference type="Proteomes" id="UP000613193">
    <property type="component" value="Unassembled WGS sequence"/>
</dbReference>
<evidence type="ECO:0000313" key="2">
    <source>
        <dbReference type="EMBL" id="MBK0378083.1"/>
    </source>
</evidence>
<comment type="caution">
    <text evidence="2">The sequence shown here is derived from an EMBL/GenBank/DDBJ whole genome shotgun (WGS) entry which is preliminary data.</text>
</comment>
<keyword evidence="3" id="KW-1185">Reference proteome</keyword>
<evidence type="ECO:0000313" key="3">
    <source>
        <dbReference type="Proteomes" id="UP000613193"/>
    </source>
</evidence>
<sequence>MRHLLAEIFHLFIIFMIIAFVVGGILAITGTFDHWGSRYILKRRRRRLLRNQNKNKRPYVFNTKNLYNNKLEGKPLT</sequence>
<name>A0A934UL26_9SPHI</name>
<dbReference type="AlphaFoldDB" id="A0A934UL26"/>
<evidence type="ECO:0000256" key="1">
    <source>
        <dbReference type="SAM" id="Phobius"/>
    </source>
</evidence>
<gene>
    <name evidence="2" type="ORF">I5M19_02095</name>
</gene>
<feature type="transmembrane region" description="Helical" evidence="1">
    <location>
        <begin position="12"/>
        <end position="36"/>
    </location>
</feature>
<keyword evidence="1" id="KW-0472">Membrane</keyword>
<organism evidence="2 3">
    <name type="scientific">Mucilaginibacter segetis</name>
    <dbReference type="NCBI Taxonomy" id="2793071"/>
    <lineage>
        <taxon>Bacteria</taxon>
        <taxon>Pseudomonadati</taxon>
        <taxon>Bacteroidota</taxon>
        <taxon>Sphingobacteriia</taxon>
        <taxon>Sphingobacteriales</taxon>
        <taxon>Sphingobacteriaceae</taxon>
        <taxon>Mucilaginibacter</taxon>
    </lineage>
</organism>
<dbReference type="RefSeq" id="WP_200063553.1">
    <property type="nucleotide sequence ID" value="NZ_JAEHFW010000001.1"/>
</dbReference>
<protein>
    <submittedName>
        <fullName evidence="2">Uncharacterized protein</fullName>
    </submittedName>
</protein>
<reference evidence="2" key="1">
    <citation type="submission" date="2020-12" db="EMBL/GenBank/DDBJ databases">
        <title>Bacterial novel species Mucilaginibacter sp. SD-g isolated from soil.</title>
        <authorList>
            <person name="Jung H.-Y."/>
        </authorList>
    </citation>
    <scope>NUCLEOTIDE SEQUENCE</scope>
    <source>
        <strain evidence="2">SD-g</strain>
    </source>
</reference>
<dbReference type="EMBL" id="JAEHFW010000001">
    <property type="protein sequence ID" value="MBK0378083.1"/>
    <property type="molecule type" value="Genomic_DNA"/>
</dbReference>
<keyword evidence="1" id="KW-1133">Transmembrane helix</keyword>
<keyword evidence="1" id="KW-0812">Transmembrane</keyword>
<proteinExistence type="predicted"/>